<feature type="domain" description="RNA 2-O ribose methyltransferase substrate binding" evidence="4">
    <location>
        <begin position="99"/>
        <end position="174"/>
    </location>
</feature>
<feature type="compositionally biased region" description="Basic and acidic residues" evidence="3">
    <location>
        <begin position="10"/>
        <end position="21"/>
    </location>
</feature>
<name>A0ABV6HUX7_9PAST</name>
<organism evidence="5 6">
    <name type="scientific">Gallibacterium melopsittaci</name>
    <dbReference type="NCBI Taxonomy" id="516063"/>
    <lineage>
        <taxon>Bacteria</taxon>
        <taxon>Pseudomonadati</taxon>
        <taxon>Pseudomonadota</taxon>
        <taxon>Gammaproteobacteria</taxon>
        <taxon>Pasteurellales</taxon>
        <taxon>Pasteurellaceae</taxon>
        <taxon>Gallibacterium</taxon>
    </lineage>
</organism>
<keyword evidence="6" id="KW-1185">Reference proteome</keyword>
<dbReference type="InterPro" id="IPR029028">
    <property type="entry name" value="Alpha/beta_knot_MTases"/>
</dbReference>
<dbReference type="EMBL" id="JBHLWA010000014">
    <property type="protein sequence ID" value="MFC0322680.1"/>
    <property type="molecule type" value="Genomic_DNA"/>
</dbReference>
<dbReference type="SUPFAM" id="SSF55315">
    <property type="entry name" value="L30e-like"/>
    <property type="match status" value="1"/>
</dbReference>
<evidence type="ECO:0000313" key="6">
    <source>
        <dbReference type="Proteomes" id="UP001589769"/>
    </source>
</evidence>
<dbReference type="Pfam" id="PF00588">
    <property type="entry name" value="SpoU_methylase"/>
    <property type="match status" value="1"/>
</dbReference>
<evidence type="ECO:0000313" key="5">
    <source>
        <dbReference type="EMBL" id="MFC0322680.1"/>
    </source>
</evidence>
<dbReference type="InterPro" id="IPR029026">
    <property type="entry name" value="tRNA_m1G_MTases_N"/>
</dbReference>
<comment type="caution">
    <text evidence="5">The sequence shown here is derived from an EMBL/GenBank/DDBJ whole genome shotgun (WGS) entry which is preliminary data.</text>
</comment>
<dbReference type="SUPFAM" id="SSF75217">
    <property type="entry name" value="alpha/beta knot"/>
    <property type="match status" value="1"/>
</dbReference>
<dbReference type="InterPro" id="IPR013123">
    <property type="entry name" value="SpoU_subst-bd"/>
</dbReference>
<accession>A0ABV6HUX7</accession>
<keyword evidence="1 5" id="KW-0489">Methyltransferase</keyword>
<dbReference type="GO" id="GO:0008168">
    <property type="term" value="F:methyltransferase activity"/>
    <property type="evidence" value="ECO:0007669"/>
    <property type="project" value="UniProtKB-KW"/>
</dbReference>
<evidence type="ECO:0000256" key="1">
    <source>
        <dbReference type="ARBA" id="ARBA00022603"/>
    </source>
</evidence>
<dbReference type="Gene3D" id="3.30.1330.30">
    <property type="match status" value="1"/>
</dbReference>
<dbReference type="InterPro" id="IPR016479">
    <property type="entry name" value="YfiF_prd"/>
</dbReference>
<feature type="compositionally biased region" description="Basic and acidic residues" evidence="3">
    <location>
        <begin position="31"/>
        <end position="40"/>
    </location>
</feature>
<dbReference type="SMART" id="SM00967">
    <property type="entry name" value="SpoU_sub_bind"/>
    <property type="match status" value="1"/>
</dbReference>
<dbReference type="InterPro" id="IPR001537">
    <property type="entry name" value="SpoU_MeTrfase"/>
</dbReference>
<dbReference type="PIRSF" id="PIRSF006280">
    <property type="entry name" value="YfiF_prd"/>
    <property type="match status" value="1"/>
</dbReference>
<dbReference type="InterPro" id="IPR004441">
    <property type="entry name" value="rRNA_MeTrfase_TrmH"/>
</dbReference>
<dbReference type="GO" id="GO:0032259">
    <property type="term" value="P:methylation"/>
    <property type="evidence" value="ECO:0007669"/>
    <property type="project" value="UniProtKB-KW"/>
</dbReference>
<reference evidence="5 6" key="1">
    <citation type="submission" date="2024-09" db="EMBL/GenBank/DDBJ databases">
        <authorList>
            <person name="Sun Q."/>
            <person name="Mori K."/>
        </authorList>
    </citation>
    <scope>NUCLEOTIDE SEQUENCE [LARGE SCALE GENOMIC DNA]</scope>
    <source>
        <strain evidence="5 6">CCM 7538</strain>
    </source>
</reference>
<keyword evidence="2" id="KW-0808">Transferase</keyword>
<dbReference type="Pfam" id="PF08032">
    <property type="entry name" value="SpoU_sub_bind"/>
    <property type="match status" value="1"/>
</dbReference>
<feature type="region of interest" description="Disordered" evidence="3">
    <location>
        <begin position="1"/>
        <end position="46"/>
    </location>
</feature>
<dbReference type="RefSeq" id="WP_382373606.1">
    <property type="nucleotide sequence ID" value="NZ_JBHLWA010000014.1"/>
</dbReference>
<evidence type="ECO:0000256" key="2">
    <source>
        <dbReference type="ARBA" id="ARBA00022679"/>
    </source>
</evidence>
<protein>
    <submittedName>
        <fullName evidence="5">TrmH family RNA methyltransferase</fullName>
    </submittedName>
</protein>
<dbReference type="CDD" id="cd18095">
    <property type="entry name" value="SpoU-like_rRNA-MTase"/>
    <property type="match status" value="1"/>
</dbReference>
<gene>
    <name evidence="5" type="ORF">ACFFHT_03775</name>
</gene>
<dbReference type="Gene3D" id="3.40.1280.10">
    <property type="match status" value="1"/>
</dbReference>
<evidence type="ECO:0000256" key="3">
    <source>
        <dbReference type="SAM" id="MobiDB-lite"/>
    </source>
</evidence>
<dbReference type="PANTHER" id="PTHR46429">
    <property type="entry name" value="23S RRNA (GUANOSINE-2'-O-)-METHYLTRANSFERASE RLMB"/>
    <property type="match status" value="1"/>
</dbReference>
<evidence type="ECO:0000259" key="4">
    <source>
        <dbReference type="SMART" id="SM00967"/>
    </source>
</evidence>
<dbReference type="InterPro" id="IPR029064">
    <property type="entry name" value="Ribosomal_eL30-like_sf"/>
</dbReference>
<proteinExistence type="predicted"/>
<sequence length="329" mass="36687">MNKKPTFQENKFRANNQDKRQSKPQQPRFSDTPRRERSIEKTSIWGGQQQLTARKANQAQGAVNVRIKSSANIVKEKKTGPLSPRAPEKIRQNRAEEVKVYGELACLTLFEHRPQDIVRLWVTQELSKKAGEMMSYLANNKKAYHVVKNDEMQRVTGTEHHGGICLLVKKRPPLSLSGYLTIPRQRDCIVLLDGVGNAANIGGVLKTLAFYGVQNVITDNIDLVQSPASMRVAEGGIEFLRLFETEHPTLAIDQLQQAGYQIVRASLAKQATPLDQATFADKVALVLSENMWKELDPNATNISLSRSNQLASGLNIAVAAGVLLAKWYF</sequence>
<dbReference type="PANTHER" id="PTHR46429:SF2">
    <property type="entry name" value="TRNA_RRNA METHYLTRANSFERASE"/>
    <property type="match status" value="1"/>
</dbReference>
<dbReference type="Proteomes" id="UP001589769">
    <property type="component" value="Unassembled WGS sequence"/>
</dbReference>